<proteinExistence type="predicted"/>
<sequence>MRSLKDALSSRRSRPRWYQGLASMGFLPSIVVRSKYTKITNFPEFNSEDERRRE</sequence>
<organism evidence="1 2">
    <name type="scientific">Dreissena polymorpha</name>
    <name type="common">Zebra mussel</name>
    <name type="synonym">Mytilus polymorpha</name>
    <dbReference type="NCBI Taxonomy" id="45954"/>
    <lineage>
        <taxon>Eukaryota</taxon>
        <taxon>Metazoa</taxon>
        <taxon>Spiralia</taxon>
        <taxon>Lophotrochozoa</taxon>
        <taxon>Mollusca</taxon>
        <taxon>Bivalvia</taxon>
        <taxon>Autobranchia</taxon>
        <taxon>Heteroconchia</taxon>
        <taxon>Euheterodonta</taxon>
        <taxon>Imparidentia</taxon>
        <taxon>Neoheterodontei</taxon>
        <taxon>Myida</taxon>
        <taxon>Dreissenoidea</taxon>
        <taxon>Dreissenidae</taxon>
        <taxon>Dreissena</taxon>
    </lineage>
</organism>
<reference evidence="1" key="2">
    <citation type="submission" date="2020-11" db="EMBL/GenBank/DDBJ databases">
        <authorList>
            <person name="McCartney M.A."/>
            <person name="Auch B."/>
            <person name="Kono T."/>
            <person name="Mallez S."/>
            <person name="Becker A."/>
            <person name="Gohl D.M."/>
            <person name="Silverstein K.A.T."/>
            <person name="Koren S."/>
            <person name="Bechman K.B."/>
            <person name="Herman A."/>
            <person name="Abrahante J.E."/>
            <person name="Garbe J."/>
        </authorList>
    </citation>
    <scope>NUCLEOTIDE SEQUENCE</scope>
    <source>
        <strain evidence="1">Duluth1</strain>
        <tissue evidence="1">Whole animal</tissue>
    </source>
</reference>
<accession>A0A9D4L859</accession>
<name>A0A9D4L859_DREPO</name>
<dbReference type="Proteomes" id="UP000828390">
    <property type="component" value="Unassembled WGS sequence"/>
</dbReference>
<keyword evidence="2" id="KW-1185">Reference proteome</keyword>
<evidence type="ECO:0000313" key="2">
    <source>
        <dbReference type="Proteomes" id="UP000828390"/>
    </source>
</evidence>
<evidence type="ECO:0000313" key="1">
    <source>
        <dbReference type="EMBL" id="KAH3853296.1"/>
    </source>
</evidence>
<dbReference type="AlphaFoldDB" id="A0A9D4L859"/>
<dbReference type="EMBL" id="JAIWYP010000003">
    <property type="protein sequence ID" value="KAH3853296.1"/>
    <property type="molecule type" value="Genomic_DNA"/>
</dbReference>
<reference evidence="1" key="1">
    <citation type="journal article" date="2019" name="bioRxiv">
        <title>The Genome of the Zebra Mussel, Dreissena polymorpha: A Resource for Invasive Species Research.</title>
        <authorList>
            <person name="McCartney M.A."/>
            <person name="Auch B."/>
            <person name="Kono T."/>
            <person name="Mallez S."/>
            <person name="Zhang Y."/>
            <person name="Obille A."/>
            <person name="Becker A."/>
            <person name="Abrahante J.E."/>
            <person name="Garbe J."/>
            <person name="Badalamenti J.P."/>
            <person name="Herman A."/>
            <person name="Mangelson H."/>
            <person name="Liachko I."/>
            <person name="Sullivan S."/>
            <person name="Sone E.D."/>
            <person name="Koren S."/>
            <person name="Silverstein K.A.T."/>
            <person name="Beckman K.B."/>
            <person name="Gohl D.M."/>
        </authorList>
    </citation>
    <scope>NUCLEOTIDE SEQUENCE</scope>
    <source>
        <strain evidence="1">Duluth1</strain>
        <tissue evidence="1">Whole animal</tissue>
    </source>
</reference>
<comment type="caution">
    <text evidence="1">The sequence shown here is derived from an EMBL/GenBank/DDBJ whole genome shotgun (WGS) entry which is preliminary data.</text>
</comment>
<protein>
    <submittedName>
        <fullName evidence="1">Uncharacterized protein</fullName>
    </submittedName>
</protein>
<gene>
    <name evidence="1" type="ORF">DPMN_095818</name>
</gene>